<proteinExistence type="predicted"/>
<feature type="transmembrane region" description="Helical" evidence="5">
    <location>
        <begin position="201"/>
        <end position="220"/>
    </location>
</feature>
<dbReference type="PANTHER" id="PTHR11814">
    <property type="entry name" value="SULFATE TRANSPORTER"/>
    <property type="match status" value="1"/>
</dbReference>
<evidence type="ECO:0000256" key="2">
    <source>
        <dbReference type="ARBA" id="ARBA00022692"/>
    </source>
</evidence>
<reference evidence="8" key="1">
    <citation type="submission" date="2015-01" db="EMBL/GenBank/DDBJ databases">
        <title>Flavisolibacter sp./LCS9/ whole genome sequencing.</title>
        <authorList>
            <person name="Kim M.K."/>
            <person name="Srinivasan S."/>
            <person name="Lee J.-J."/>
        </authorList>
    </citation>
    <scope>NUCLEOTIDE SEQUENCE [LARGE SCALE GENOMIC DNA]</scope>
    <source>
        <strain evidence="8">LCS9</strain>
    </source>
</reference>
<sequence length="540" mass="58426">MARRALNIFKHAGSDLPASIVVFLVALPLCLGVALASNAPLFSGLIAGMVGGMVIGALSGSQLSVSGPAAGLTAIVAAAILKLSSFEVFLLSVVICGALQLILGFIKAGVIGDYVPNAVIKGMLAAIGLILILKQFPHLIGYDKDYIGDEAFKQSNDENTFSGLLHALKAITPVAALIGAVGLALHFFWEKFTAKKKGFIKLVPAPLLIVLLGVGINIFFQQRSSGLGTEHMVNLPKADSAQEFFSFFTSPDWSAILNKEVWITAITLALVASLETLLSIEAIDDLDPYQRVTNKERELKAQGVGNMVSGLLGGLPVTSVIVRSSANVNAGAQSKLSTMMHGLLLLLCVALLPNILNLIPNAALAAVLIYTGYKLAKPSLFKAFYKKGWDQFIPFVVTIAAILFTDLLIGVLIGIGVGLLFVLRSNFKTAVFVVHDNNKYLFRLRKDVSFLNKPIIKNKLEEVPEQAYVLIDASRADFIDKDVIETIEDFMIHAPLKDIKVELKTGTFRDYGFNKVLPIKQKEEQIIRQHDKTLEEVESI</sequence>
<dbReference type="KEGG" id="fla:SY85_12335"/>
<dbReference type="OrthoDB" id="9769739at2"/>
<evidence type="ECO:0000256" key="5">
    <source>
        <dbReference type="SAM" id="Phobius"/>
    </source>
</evidence>
<dbReference type="AlphaFoldDB" id="A0A172TWK7"/>
<evidence type="ECO:0000313" key="8">
    <source>
        <dbReference type="Proteomes" id="UP000077177"/>
    </source>
</evidence>
<dbReference type="EMBL" id="CP011390">
    <property type="protein sequence ID" value="ANE51173.1"/>
    <property type="molecule type" value="Genomic_DNA"/>
</dbReference>
<organism evidence="7 8">
    <name type="scientific">Flavisolibacter tropicus</name>
    <dbReference type="NCBI Taxonomy" id="1492898"/>
    <lineage>
        <taxon>Bacteria</taxon>
        <taxon>Pseudomonadati</taxon>
        <taxon>Bacteroidota</taxon>
        <taxon>Chitinophagia</taxon>
        <taxon>Chitinophagales</taxon>
        <taxon>Chitinophagaceae</taxon>
        <taxon>Flavisolibacter</taxon>
    </lineage>
</organism>
<feature type="transmembrane region" description="Helical" evidence="5">
    <location>
        <begin position="392"/>
        <end position="423"/>
    </location>
</feature>
<dbReference type="Proteomes" id="UP000077177">
    <property type="component" value="Chromosome"/>
</dbReference>
<keyword evidence="4 5" id="KW-0472">Membrane</keyword>
<dbReference type="PATRIC" id="fig|1492898.3.peg.2658"/>
<dbReference type="InterPro" id="IPR011547">
    <property type="entry name" value="SLC26A/SulP_dom"/>
</dbReference>
<dbReference type="Pfam" id="PF00916">
    <property type="entry name" value="Sulfate_transp"/>
    <property type="match status" value="1"/>
</dbReference>
<feature type="transmembrane region" description="Helical" evidence="5">
    <location>
        <begin position="118"/>
        <end position="136"/>
    </location>
</feature>
<dbReference type="GO" id="GO:0016020">
    <property type="term" value="C:membrane"/>
    <property type="evidence" value="ECO:0007669"/>
    <property type="project" value="UniProtKB-SubCell"/>
</dbReference>
<feature type="transmembrane region" description="Helical" evidence="5">
    <location>
        <begin position="261"/>
        <end position="283"/>
    </location>
</feature>
<evidence type="ECO:0000256" key="4">
    <source>
        <dbReference type="ARBA" id="ARBA00023136"/>
    </source>
</evidence>
<dbReference type="InterPro" id="IPR036513">
    <property type="entry name" value="STAS_dom_sf"/>
</dbReference>
<dbReference type="InterPro" id="IPR001902">
    <property type="entry name" value="SLC26A/SulP_fam"/>
</dbReference>
<feature type="transmembrane region" description="Helical" evidence="5">
    <location>
        <begin position="342"/>
        <end position="371"/>
    </location>
</feature>
<comment type="subcellular location">
    <subcellularLocation>
        <location evidence="1">Membrane</location>
        <topology evidence="1">Multi-pass membrane protein</topology>
    </subcellularLocation>
</comment>
<protein>
    <submittedName>
        <fullName evidence="7">Membrane protein</fullName>
    </submittedName>
</protein>
<feature type="transmembrane region" description="Helical" evidence="5">
    <location>
        <begin position="12"/>
        <end position="35"/>
    </location>
</feature>
<dbReference type="SUPFAM" id="SSF52091">
    <property type="entry name" value="SpoIIaa-like"/>
    <property type="match status" value="1"/>
</dbReference>
<dbReference type="GO" id="GO:0055085">
    <property type="term" value="P:transmembrane transport"/>
    <property type="evidence" value="ECO:0007669"/>
    <property type="project" value="InterPro"/>
</dbReference>
<name>A0A172TWK7_9BACT</name>
<evidence type="ECO:0000259" key="6">
    <source>
        <dbReference type="Pfam" id="PF00916"/>
    </source>
</evidence>
<dbReference type="STRING" id="1492898.SY85_12335"/>
<evidence type="ECO:0000313" key="7">
    <source>
        <dbReference type="EMBL" id="ANE51173.1"/>
    </source>
</evidence>
<keyword evidence="8" id="KW-1185">Reference proteome</keyword>
<dbReference type="RefSeq" id="WP_066404900.1">
    <property type="nucleotide sequence ID" value="NZ_CP011390.1"/>
</dbReference>
<feature type="transmembrane region" description="Helical" evidence="5">
    <location>
        <begin position="170"/>
        <end position="189"/>
    </location>
</feature>
<feature type="transmembrane region" description="Helical" evidence="5">
    <location>
        <begin position="89"/>
        <end position="106"/>
    </location>
</feature>
<evidence type="ECO:0000256" key="1">
    <source>
        <dbReference type="ARBA" id="ARBA00004141"/>
    </source>
</evidence>
<gene>
    <name evidence="7" type="ORF">SY85_12335</name>
</gene>
<feature type="domain" description="SLC26A/SulP transporter" evidence="6">
    <location>
        <begin position="14"/>
        <end position="385"/>
    </location>
</feature>
<evidence type="ECO:0000256" key="3">
    <source>
        <dbReference type="ARBA" id="ARBA00022989"/>
    </source>
</evidence>
<accession>A0A172TWK7</accession>
<reference evidence="7 8" key="2">
    <citation type="journal article" date="2016" name="Int. J. Syst. Evol. Microbiol.">
        <title>Flavisolibacter tropicus sp. nov., isolated from tropical soil.</title>
        <authorList>
            <person name="Lee J.J."/>
            <person name="Kang M.S."/>
            <person name="Kim G.S."/>
            <person name="Lee C.S."/>
            <person name="Lim S."/>
            <person name="Lee J."/>
            <person name="Roh S.H."/>
            <person name="Kang H."/>
            <person name="Ha J.M."/>
            <person name="Bae S."/>
            <person name="Jung H.Y."/>
            <person name="Kim M.K."/>
        </authorList>
    </citation>
    <scope>NUCLEOTIDE SEQUENCE [LARGE SCALE GENOMIC DNA]</scope>
    <source>
        <strain evidence="7 8">LCS9</strain>
    </source>
</reference>
<keyword evidence="2 5" id="KW-0812">Transmembrane</keyword>
<keyword evidence="3 5" id="KW-1133">Transmembrane helix</keyword>